<dbReference type="Gramene" id="KCW59173">
    <property type="protein sequence ID" value="KCW59173"/>
    <property type="gene ID" value="EUGRSUZ_H01810"/>
</dbReference>
<dbReference type="PANTHER" id="PTHR11017">
    <property type="entry name" value="LEUCINE-RICH REPEAT-CONTAINING PROTEIN"/>
    <property type="match status" value="1"/>
</dbReference>
<dbReference type="Gene3D" id="1.10.8.430">
    <property type="entry name" value="Helical domain of apoptotic protease-activating factors"/>
    <property type="match status" value="1"/>
</dbReference>
<protein>
    <submittedName>
        <fullName evidence="7">Uncharacterized protein</fullName>
    </submittedName>
</protein>
<dbReference type="Gene3D" id="3.80.10.10">
    <property type="entry name" value="Ribonuclease Inhibitor"/>
    <property type="match status" value="2"/>
</dbReference>
<gene>
    <name evidence="7" type="ORF">EUGRSUZ_H01810</name>
</gene>
<feature type="domain" description="NB-ARC" evidence="4">
    <location>
        <begin position="43"/>
        <end position="205"/>
    </location>
</feature>
<dbReference type="InterPro" id="IPR032675">
    <property type="entry name" value="LRR_dom_sf"/>
</dbReference>
<dbReference type="PANTHER" id="PTHR11017:SF292">
    <property type="entry name" value="AAA+ ATPASE DOMAIN-CONTAINING PROTEIN"/>
    <property type="match status" value="1"/>
</dbReference>
<dbReference type="Pfam" id="PF00931">
    <property type="entry name" value="NB-ARC"/>
    <property type="match status" value="1"/>
</dbReference>
<keyword evidence="3" id="KW-0611">Plant defense</keyword>
<feature type="domain" description="Disease resistance protein RPS4B/Roq1-like leucine-rich repeats" evidence="6">
    <location>
        <begin position="535"/>
        <end position="618"/>
    </location>
</feature>
<feature type="non-terminal residue" evidence="7">
    <location>
        <position position="618"/>
    </location>
</feature>
<dbReference type="eggNOG" id="ENOG502R4BG">
    <property type="taxonomic scope" value="Eukaryota"/>
</dbReference>
<dbReference type="InParanoid" id="A0A059AZ74"/>
<accession>A0A059AZ74</accession>
<evidence type="ECO:0000256" key="2">
    <source>
        <dbReference type="ARBA" id="ARBA00022737"/>
    </source>
</evidence>
<organism evidence="7">
    <name type="scientific">Eucalyptus grandis</name>
    <name type="common">Flooded gum</name>
    <dbReference type="NCBI Taxonomy" id="71139"/>
    <lineage>
        <taxon>Eukaryota</taxon>
        <taxon>Viridiplantae</taxon>
        <taxon>Streptophyta</taxon>
        <taxon>Embryophyta</taxon>
        <taxon>Tracheophyta</taxon>
        <taxon>Spermatophyta</taxon>
        <taxon>Magnoliopsida</taxon>
        <taxon>eudicotyledons</taxon>
        <taxon>Gunneridae</taxon>
        <taxon>Pentapetalae</taxon>
        <taxon>rosids</taxon>
        <taxon>malvids</taxon>
        <taxon>Myrtales</taxon>
        <taxon>Myrtaceae</taxon>
        <taxon>Myrtoideae</taxon>
        <taxon>Eucalypteae</taxon>
        <taxon>Eucalyptus</taxon>
    </lineage>
</organism>
<keyword evidence="2" id="KW-0677">Repeat</keyword>
<name>A0A059AZ74_EUCGR</name>
<dbReference type="InterPro" id="IPR058546">
    <property type="entry name" value="RPS4B/Roq1-like_LRR"/>
</dbReference>
<feature type="domain" description="Disease resistance protein Roq1-like winged-helix" evidence="5">
    <location>
        <begin position="271"/>
        <end position="342"/>
    </location>
</feature>
<evidence type="ECO:0000259" key="5">
    <source>
        <dbReference type="Pfam" id="PF23282"/>
    </source>
</evidence>
<dbReference type="Gene3D" id="3.40.50.300">
    <property type="entry name" value="P-loop containing nucleotide triphosphate hydrolases"/>
    <property type="match status" value="1"/>
</dbReference>
<dbReference type="InterPro" id="IPR027417">
    <property type="entry name" value="P-loop_NTPase"/>
</dbReference>
<dbReference type="Pfam" id="PF23282">
    <property type="entry name" value="WHD_ROQ1"/>
    <property type="match status" value="1"/>
</dbReference>
<evidence type="ECO:0000256" key="3">
    <source>
        <dbReference type="ARBA" id="ARBA00022821"/>
    </source>
</evidence>
<sequence>YEAGLIQDIIQEISTQLDRTPLDVATYPVGMDSRVLELKTILNLQSKDDVLMVGLWGQGGVGKTTLAKAIYNAIFKEFQVSSFLERVRENSKNSNDLVPLQVKLLSELTPRKKITVFNVGGGSRLIQERLCNKKVLIILDDVDDERQLNALARDHEWFAKGSRIIITTRDKHLLTSHGVDHIYEVKTLEDGEALELFRRHAFQRNRKIEIRSSLVDSVLHYAKGLPLPLEVLGSFLCGRGEHEWKSTLQKLTKSTNKKINDVLKVSYDGLEDNEKEIFLDIAFFFKGQMTEYIKKVLDGCDFDTIIEVQILIERSLISEEKGYLHMHDLIQAMGIDIVKEESRDDPSQRSRLWLHDDVFYVLSGDVGTSSIKAIVLVLPELPKPEETYICPNAFANMRKLRLLILRNVDTSFQGPIHLPNELRWLEWTNWSMIPEFGHGPNKLVGPDMQNGKIKQVPGQFKDFIKLKFISFSGCQSLVCMPDLNCTPNLEILDLYWCKNLERAHESVSYHNKLQFLNLGGCSKLHHLPDVLHSKNLQLLNLNGCSKLQRLPHFSDKMKGLQGLYLQSTSIEGLPASIENLVSLGEMDLSYCKKLTILPSSIYNLLNLESLELFGCSKL</sequence>
<evidence type="ECO:0000256" key="1">
    <source>
        <dbReference type="ARBA" id="ARBA00022614"/>
    </source>
</evidence>
<dbReference type="SUPFAM" id="SSF52540">
    <property type="entry name" value="P-loop containing nucleoside triphosphate hydrolases"/>
    <property type="match status" value="1"/>
</dbReference>
<proteinExistence type="predicted"/>
<feature type="non-terminal residue" evidence="7">
    <location>
        <position position="1"/>
    </location>
</feature>
<keyword evidence="1" id="KW-0433">Leucine-rich repeat</keyword>
<dbReference type="InterPro" id="IPR058192">
    <property type="entry name" value="WHD_ROQ1-like"/>
</dbReference>
<dbReference type="GO" id="GO:0006952">
    <property type="term" value="P:defense response"/>
    <property type="evidence" value="ECO:0007669"/>
    <property type="project" value="InterPro"/>
</dbReference>
<evidence type="ECO:0000313" key="7">
    <source>
        <dbReference type="EMBL" id="KCW59173.1"/>
    </source>
</evidence>
<dbReference type="EMBL" id="KK198760">
    <property type="protein sequence ID" value="KCW59173.1"/>
    <property type="molecule type" value="Genomic_DNA"/>
</dbReference>
<dbReference type="SUPFAM" id="SSF46785">
    <property type="entry name" value="Winged helix' DNA-binding domain"/>
    <property type="match status" value="1"/>
</dbReference>
<dbReference type="GO" id="GO:0043531">
    <property type="term" value="F:ADP binding"/>
    <property type="evidence" value="ECO:0007669"/>
    <property type="project" value="InterPro"/>
</dbReference>
<dbReference type="InterPro" id="IPR036390">
    <property type="entry name" value="WH_DNA-bd_sf"/>
</dbReference>
<dbReference type="SUPFAM" id="SSF52058">
    <property type="entry name" value="L domain-like"/>
    <property type="match status" value="1"/>
</dbReference>
<dbReference type="PRINTS" id="PR00364">
    <property type="entry name" value="DISEASERSIST"/>
</dbReference>
<evidence type="ECO:0000259" key="4">
    <source>
        <dbReference type="Pfam" id="PF00931"/>
    </source>
</evidence>
<reference evidence="7" key="1">
    <citation type="submission" date="2013-07" db="EMBL/GenBank/DDBJ databases">
        <title>The genome of Eucalyptus grandis.</title>
        <authorList>
            <person name="Schmutz J."/>
            <person name="Hayes R."/>
            <person name="Myburg A."/>
            <person name="Tuskan G."/>
            <person name="Grattapaglia D."/>
            <person name="Rokhsar D.S."/>
        </authorList>
    </citation>
    <scope>NUCLEOTIDE SEQUENCE</scope>
    <source>
        <tissue evidence="7">Leaf extractions</tissue>
    </source>
</reference>
<dbReference type="AlphaFoldDB" id="A0A059AZ74"/>
<evidence type="ECO:0000259" key="6">
    <source>
        <dbReference type="Pfam" id="PF23286"/>
    </source>
</evidence>
<dbReference type="InterPro" id="IPR042197">
    <property type="entry name" value="Apaf_helical"/>
</dbReference>
<dbReference type="InterPro" id="IPR002182">
    <property type="entry name" value="NB-ARC"/>
</dbReference>
<dbReference type="InterPro" id="IPR044974">
    <property type="entry name" value="Disease_R_plants"/>
</dbReference>
<dbReference type="Pfam" id="PF23286">
    <property type="entry name" value="LRR_13"/>
    <property type="match status" value="1"/>
</dbReference>